<dbReference type="PANTHER" id="PTHR11188:SF17">
    <property type="entry name" value="FI21816P1"/>
    <property type="match status" value="1"/>
</dbReference>
<name>A0ABR2VY24_9FUNG</name>
<evidence type="ECO:0000256" key="1">
    <source>
        <dbReference type="SAM" id="MobiDB-lite"/>
    </source>
</evidence>
<evidence type="ECO:0000313" key="3">
    <source>
        <dbReference type="EMBL" id="KAK9709769.1"/>
    </source>
</evidence>
<evidence type="ECO:0000259" key="2">
    <source>
        <dbReference type="SMART" id="SM01017"/>
    </source>
</evidence>
<dbReference type="Pfam" id="PF02752">
    <property type="entry name" value="Arrestin_C"/>
    <property type="match status" value="1"/>
</dbReference>
<dbReference type="Proteomes" id="UP001479436">
    <property type="component" value="Unassembled WGS sequence"/>
</dbReference>
<feature type="compositionally biased region" description="Polar residues" evidence="1">
    <location>
        <begin position="315"/>
        <end position="334"/>
    </location>
</feature>
<dbReference type="SMART" id="SM01017">
    <property type="entry name" value="Arrestin_C"/>
    <property type="match status" value="1"/>
</dbReference>
<protein>
    <recommendedName>
        <fullName evidence="2">Arrestin C-terminal-like domain-containing protein</fullName>
    </recommendedName>
</protein>
<reference evidence="3 4" key="1">
    <citation type="submission" date="2023-04" db="EMBL/GenBank/DDBJ databases">
        <title>Genome of Basidiobolus ranarum AG-B5.</title>
        <authorList>
            <person name="Stajich J.E."/>
            <person name="Carter-House D."/>
            <person name="Gryganskyi A."/>
        </authorList>
    </citation>
    <scope>NUCLEOTIDE SEQUENCE [LARGE SCALE GENOMIC DNA]</scope>
    <source>
        <strain evidence="3 4">AG-B5</strain>
    </source>
</reference>
<keyword evidence="4" id="KW-1185">Reference proteome</keyword>
<dbReference type="InterPro" id="IPR011022">
    <property type="entry name" value="Arrestin_C-like"/>
</dbReference>
<feature type="region of interest" description="Disordered" evidence="1">
    <location>
        <begin position="301"/>
        <end position="334"/>
    </location>
</feature>
<organism evidence="3 4">
    <name type="scientific">Basidiobolus ranarum</name>
    <dbReference type="NCBI Taxonomy" id="34480"/>
    <lineage>
        <taxon>Eukaryota</taxon>
        <taxon>Fungi</taxon>
        <taxon>Fungi incertae sedis</taxon>
        <taxon>Zoopagomycota</taxon>
        <taxon>Entomophthoromycotina</taxon>
        <taxon>Basidiobolomycetes</taxon>
        <taxon>Basidiobolales</taxon>
        <taxon>Basidiobolaceae</taxon>
        <taxon>Basidiobolus</taxon>
    </lineage>
</organism>
<dbReference type="InterPro" id="IPR014756">
    <property type="entry name" value="Ig_E-set"/>
</dbReference>
<gene>
    <name evidence="3" type="ORF">K7432_008811</name>
</gene>
<dbReference type="SUPFAM" id="SSF81296">
    <property type="entry name" value="E set domains"/>
    <property type="match status" value="1"/>
</dbReference>
<evidence type="ECO:0000313" key="4">
    <source>
        <dbReference type="Proteomes" id="UP001479436"/>
    </source>
</evidence>
<dbReference type="Gene3D" id="2.60.40.640">
    <property type="match status" value="2"/>
</dbReference>
<dbReference type="PANTHER" id="PTHR11188">
    <property type="entry name" value="ARRESTIN DOMAIN CONTAINING PROTEIN"/>
    <property type="match status" value="1"/>
</dbReference>
<accession>A0ABR2VY24</accession>
<dbReference type="EMBL" id="JASJQH010007383">
    <property type="protein sequence ID" value="KAK9709769.1"/>
    <property type="molecule type" value="Genomic_DNA"/>
</dbReference>
<dbReference type="InterPro" id="IPR050357">
    <property type="entry name" value="Arrestin_domain-protein"/>
</dbReference>
<comment type="caution">
    <text evidence="3">The sequence shown here is derived from an EMBL/GenBank/DDBJ whole genome shotgun (WGS) entry which is preliminary data.</text>
</comment>
<feature type="domain" description="Arrestin C-terminal-like" evidence="2">
    <location>
        <begin position="166"/>
        <end position="294"/>
    </location>
</feature>
<dbReference type="InterPro" id="IPR014752">
    <property type="entry name" value="Arrestin-like_C"/>
</dbReference>
<proteinExistence type="predicted"/>
<sequence>MFPTSAHFTTGEFLSIELENDTLILRGNPEDSVGCVLRGSIVLTIFDEIKLRSLRGKLIGRARLCGNDNVSWREYVFVERRFQLLSAEGGPYHLKPNQYRYNFEIALEGNLPESVTLPNGKIGYKIYAVAERTGLHFDSRDKRTIKLRRSSDYTYSSVPVESSGNWDERLHYNIEIPQPSVIIGQPFPVSLNLTRTANDFDLVKIEFCLLETICCRTPGSTIDLQTKVHPMSEIKHDTIVEDNKQWRICPQLVLPPNVRWSLNTDYIQITHEIQVLFHIIDKHNEEKRVLESKFPIAIRSSIDQDASPPEYGSVTPATTNLESPPEYTSTSIQA</sequence>